<gene>
    <name evidence="4" type="ORF">HNR40_003997</name>
</gene>
<dbReference type="Proteomes" id="UP000568380">
    <property type="component" value="Unassembled WGS sequence"/>
</dbReference>
<dbReference type="Pfam" id="PF00583">
    <property type="entry name" value="Acetyltransf_1"/>
    <property type="match status" value="1"/>
</dbReference>
<proteinExistence type="predicted"/>
<dbReference type="InterPro" id="IPR050832">
    <property type="entry name" value="Bact_Acetyltransf"/>
</dbReference>
<evidence type="ECO:0000313" key="4">
    <source>
        <dbReference type="EMBL" id="MBB5078511.1"/>
    </source>
</evidence>
<protein>
    <submittedName>
        <fullName evidence="4">GNAT superfamily N-acetyltransferase</fullName>
    </submittedName>
</protein>
<keyword evidence="5" id="KW-1185">Reference proteome</keyword>
<sequence>MLFRPSVESDLDRLLACAVDDGISWADPDRLTGFLADGQYRHDHIWIAEQDGRVMARAVWWSFAASDKPMALDCVYVDPSVEDRVALAADLLSHAHEVYGTRPAYHVFLPNGWRERPAVAAAIAWRQEAAARAGLTFELERLRYEWTPADPLPAAPGRLVFRNEDDDEVFVEAFRRVAEGTLDHETRQALATMDPADQARQDVEDYKSMPGERSWWMLAHTPGGDLVGIALPSANNGGPVVGYLGVVPEHRGHGYGDDLLAEITRFLAGRGAARIAADTDLGNVPMARSFERLGYRNYSIRLVLSPAE</sequence>
<dbReference type="InterPro" id="IPR016181">
    <property type="entry name" value="Acyl_CoA_acyltransferase"/>
</dbReference>
<evidence type="ECO:0000313" key="5">
    <source>
        <dbReference type="Proteomes" id="UP000568380"/>
    </source>
</evidence>
<dbReference type="CDD" id="cd04301">
    <property type="entry name" value="NAT_SF"/>
    <property type="match status" value="1"/>
</dbReference>
<comment type="caution">
    <text evidence="4">The sequence shown here is derived from an EMBL/GenBank/DDBJ whole genome shotgun (WGS) entry which is preliminary data.</text>
</comment>
<dbReference type="SUPFAM" id="SSF55729">
    <property type="entry name" value="Acyl-CoA N-acyltransferases (Nat)"/>
    <property type="match status" value="1"/>
</dbReference>
<dbReference type="RefSeq" id="WP_184963340.1">
    <property type="nucleotide sequence ID" value="NZ_JACHIN010000005.1"/>
</dbReference>
<organism evidence="4 5">
    <name type="scientific">Nonomuraea endophytica</name>
    <dbReference type="NCBI Taxonomy" id="714136"/>
    <lineage>
        <taxon>Bacteria</taxon>
        <taxon>Bacillati</taxon>
        <taxon>Actinomycetota</taxon>
        <taxon>Actinomycetes</taxon>
        <taxon>Streptosporangiales</taxon>
        <taxon>Streptosporangiaceae</taxon>
        <taxon>Nonomuraea</taxon>
    </lineage>
</organism>
<dbReference type="GO" id="GO:0016747">
    <property type="term" value="F:acyltransferase activity, transferring groups other than amino-acyl groups"/>
    <property type="evidence" value="ECO:0007669"/>
    <property type="project" value="InterPro"/>
</dbReference>
<dbReference type="InterPro" id="IPR000182">
    <property type="entry name" value="GNAT_dom"/>
</dbReference>
<evidence type="ECO:0000256" key="2">
    <source>
        <dbReference type="ARBA" id="ARBA00023315"/>
    </source>
</evidence>
<dbReference type="PROSITE" id="PS51186">
    <property type="entry name" value="GNAT"/>
    <property type="match status" value="1"/>
</dbReference>
<dbReference type="PANTHER" id="PTHR43877:SF2">
    <property type="entry name" value="AMINOALKYLPHOSPHONATE N-ACETYLTRANSFERASE-RELATED"/>
    <property type="match status" value="1"/>
</dbReference>
<keyword evidence="1 4" id="KW-0808">Transferase</keyword>
<keyword evidence="2" id="KW-0012">Acyltransferase</keyword>
<feature type="domain" description="N-acetyltransferase" evidence="3">
    <location>
        <begin position="172"/>
        <end position="308"/>
    </location>
</feature>
<accession>A0A7W8A2R6</accession>
<dbReference type="AlphaFoldDB" id="A0A7W8A2R6"/>
<evidence type="ECO:0000259" key="3">
    <source>
        <dbReference type="PROSITE" id="PS51186"/>
    </source>
</evidence>
<dbReference type="EMBL" id="JACHIN010000005">
    <property type="protein sequence ID" value="MBB5078511.1"/>
    <property type="molecule type" value="Genomic_DNA"/>
</dbReference>
<reference evidence="4 5" key="1">
    <citation type="submission" date="2020-08" db="EMBL/GenBank/DDBJ databases">
        <title>Genomic Encyclopedia of Type Strains, Phase IV (KMG-IV): sequencing the most valuable type-strain genomes for metagenomic binning, comparative biology and taxonomic classification.</title>
        <authorList>
            <person name="Goeker M."/>
        </authorList>
    </citation>
    <scope>NUCLEOTIDE SEQUENCE [LARGE SCALE GENOMIC DNA]</scope>
    <source>
        <strain evidence="4 5">DSM 45385</strain>
    </source>
</reference>
<dbReference type="Gene3D" id="3.40.630.30">
    <property type="match status" value="1"/>
</dbReference>
<dbReference type="PANTHER" id="PTHR43877">
    <property type="entry name" value="AMINOALKYLPHOSPHONATE N-ACETYLTRANSFERASE-RELATED-RELATED"/>
    <property type="match status" value="1"/>
</dbReference>
<name>A0A7W8A2R6_9ACTN</name>
<evidence type="ECO:0000256" key="1">
    <source>
        <dbReference type="ARBA" id="ARBA00022679"/>
    </source>
</evidence>